<accession>A0A645G5W3</accession>
<protein>
    <submittedName>
        <fullName evidence="4">50S ribosomal protein L4</fullName>
    </submittedName>
</protein>
<proteinExistence type="inferred from homology"/>
<sequence length="102" mass="11263">MKLALRRAFSERVVDGGVTVLDAFALPDRKTRNAAQVLRALKAEGPTLLAVPEYEENTVLATDNIASLLLIKATSVNVYDLLRYDKLIFTKDALDAFIGRLN</sequence>
<evidence type="ECO:0000256" key="3">
    <source>
        <dbReference type="ARBA" id="ARBA00023274"/>
    </source>
</evidence>
<comment type="similarity">
    <text evidence="1">Belongs to the universal ribosomal protein uL4 family.</text>
</comment>
<dbReference type="InterPro" id="IPR002136">
    <property type="entry name" value="Ribosomal_uL4"/>
</dbReference>
<evidence type="ECO:0000313" key="4">
    <source>
        <dbReference type="EMBL" id="MPN21362.1"/>
    </source>
</evidence>
<dbReference type="GO" id="GO:0006412">
    <property type="term" value="P:translation"/>
    <property type="evidence" value="ECO:0007669"/>
    <property type="project" value="InterPro"/>
</dbReference>
<keyword evidence="2 4" id="KW-0689">Ribosomal protein</keyword>
<comment type="caution">
    <text evidence="4">The sequence shown here is derived from an EMBL/GenBank/DDBJ whole genome shotgun (WGS) entry which is preliminary data.</text>
</comment>
<dbReference type="Gene3D" id="3.40.1370.10">
    <property type="match status" value="1"/>
</dbReference>
<reference evidence="4" key="1">
    <citation type="submission" date="2019-08" db="EMBL/GenBank/DDBJ databases">
        <authorList>
            <person name="Kucharzyk K."/>
            <person name="Murdoch R.W."/>
            <person name="Higgins S."/>
            <person name="Loffler F."/>
        </authorList>
    </citation>
    <scope>NUCLEOTIDE SEQUENCE</scope>
</reference>
<name>A0A645G5W3_9ZZZZ</name>
<evidence type="ECO:0000256" key="2">
    <source>
        <dbReference type="ARBA" id="ARBA00022980"/>
    </source>
</evidence>
<dbReference type="GO" id="GO:0003735">
    <property type="term" value="F:structural constituent of ribosome"/>
    <property type="evidence" value="ECO:0007669"/>
    <property type="project" value="InterPro"/>
</dbReference>
<dbReference type="SUPFAM" id="SSF52166">
    <property type="entry name" value="Ribosomal protein L4"/>
    <property type="match status" value="1"/>
</dbReference>
<gene>
    <name evidence="4" type="primary">rplD_52</name>
    <name evidence="4" type="ORF">SDC9_168741</name>
</gene>
<dbReference type="GO" id="GO:0005840">
    <property type="term" value="C:ribosome"/>
    <property type="evidence" value="ECO:0007669"/>
    <property type="project" value="UniProtKB-KW"/>
</dbReference>
<dbReference type="GO" id="GO:1990904">
    <property type="term" value="C:ribonucleoprotein complex"/>
    <property type="evidence" value="ECO:0007669"/>
    <property type="project" value="UniProtKB-KW"/>
</dbReference>
<keyword evidence="3" id="KW-0687">Ribonucleoprotein</keyword>
<evidence type="ECO:0000256" key="1">
    <source>
        <dbReference type="ARBA" id="ARBA00010528"/>
    </source>
</evidence>
<dbReference type="PANTHER" id="PTHR10746">
    <property type="entry name" value="50S RIBOSOMAL PROTEIN L4"/>
    <property type="match status" value="1"/>
</dbReference>
<dbReference type="InterPro" id="IPR023574">
    <property type="entry name" value="Ribosomal_uL4_dom_sf"/>
</dbReference>
<dbReference type="EMBL" id="VSSQ01069332">
    <property type="protein sequence ID" value="MPN21362.1"/>
    <property type="molecule type" value="Genomic_DNA"/>
</dbReference>
<dbReference type="Pfam" id="PF00573">
    <property type="entry name" value="Ribosomal_L4"/>
    <property type="match status" value="1"/>
</dbReference>
<dbReference type="AlphaFoldDB" id="A0A645G5W3"/>
<dbReference type="InterPro" id="IPR013005">
    <property type="entry name" value="Ribosomal_uL4-like"/>
</dbReference>
<dbReference type="PANTHER" id="PTHR10746:SF6">
    <property type="entry name" value="LARGE RIBOSOMAL SUBUNIT PROTEIN UL4M"/>
    <property type="match status" value="1"/>
</dbReference>
<organism evidence="4">
    <name type="scientific">bioreactor metagenome</name>
    <dbReference type="NCBI Taxonomy" id="1076179"/>
    <lineage>
        <taxon>unclassified sequences</taxon>
        <taxon>metagenomes</taxon>
        <taxon>ecological metagenomes</taxon>
    </lineage>
</organism>